<feature type="domain" description="DNA polymerase III delta subunit-like C-terminal" evidence="10">
    <location>
        <begin position="212"/>
        <end position="315"/>
    </location>
</feature>
<reference evidence="11" key="1">
    <citation type="submission" date="2023-07" db="EMBL/GenBank/DDBJ databases">
        <title>Between Cages and Wild: Unraveling the Impact of Captivity on Animal Microbiomes and Antimicrobial Resistance.</title>
        <authorList>
            <person name="Schmartz G.P."/>
            <person name="Rehner J."/>
            <person name="Schuff M.J."/>
            <person name="Becker S.L."/>
            <person name="Kravczyk M."/>
            <person name="Gurevich A."/>
            <person name="Francke R."/>
            <person name="Mueller R."/>
            <person name="Keller V."/>
            <person name="Keller A."/>
        </authorList>
    </citation>
    <scope>NUCLEOTIDE SEQUENCE</scope>
    <source>
        <strain evidence="11">S12M_St_49</strain>
    </source>
</reference>
<evidence type="ECO:0000313" key="11">
    <source>
        <dbReference type="EMBL" id="MDO4841546.1"/>
    </source>
</evidence>
<feature type="domain" description="DNA polymerase III delta N-terminal" evidence="9">
    <location>
        <begin position="13"/>
        <end position="121"/>
    </location>
</feature>
<dbReference type="Pfam" id="PF21694">
    <property type="entry name" value="DNA_pol3_delta_C"/>
    <property type="match status" value="1"/>
</dbReference>
<dbReference type="AlphaFoldDB" id="A0AA43RIN0"/>
<keyword evidence="5" id="KW-0235">DNA replication</keyword>
<accession>A0AA43RIN0</accession>
<dbReference type="SUPFAM" id="SSF52540">
    <property type="entry name" value="P-loop containing nucleoside triphosphate hydrolases"/>
    <property type="match status" value="1"/>
</dbReference>
<keyword evidence="12" id="KW-1185">Reference proteome</keyword>
<comment type="caution">
    <text evidence="11">The sequence shown here is derived from an EMBL/GenBank/DDBJ whole genome shotgun (WGS) entry which is preliminary data.</text>
</comment>
<dbReference type="InterPro" id="IPR027417">
    <property type="entry name" value="P-loop_NTPase"/>
</dbReference>
<dbReference type="NCBIfam" id="TIGR01128">
    <property type="entry name" value="holA"/>
    <property type="match status" value="1"/>
</dbReference>
<comment type="similarity">
    <text evidence="7">Belongs to the DNA polymerase HolA subunit family.</text>
</comment>
<dbReference type="Proteomes" id="UP001168575">
    <property type="component" value="Unassembled WGS sequence"/>
</dbReference>
<dbReference type="Gene3D" id="1.10.8.60">
    <property type="match status" value="1"/>
</dbReference>
<dbReference type="Pfam" id="PF06144">
    <property type="entry name" value="DNA_pol3_delta"/>
    <property type="match status" value="1"/>
</dbReference>
<gene>
    <name evidence="11" type="primary">holA</name>
    <name evidence="11" type="ORF">Q3982_02585</name>
</gene>
<sequence>MTSTKQTIHQPVYLFVGDDEQKKEEMLTRLKKSCEKYGEMTINTDVFEGEAHTPERAVSACLTLPFASEKRLVIIKNLEKYETPELNVLADYVAEPSDMSILVMLATSLAKNTRLYKNTAKAGDGGKTIVECSSPKAWEFVNFATSVAASKGAKITNPAAEKLVALTGKNTVAISKELEKILASHTTSSPISEAEVESLVSLSAKVTPWVVVDAFSARNIIKVMELLPRVEGMDAIGLLTVTVNRIRELICAKEIAAAHGAGATNELMQELGINQSWRVKNHFQWARQFSMEELREAIKSSVQAEKDMKSGSNQMAVLTLWLARTLSQ</sequence>
<evidence type="ECO:0000256" key="5">
    <source>
        <dbReference type="ARBA" id="ARBA00022705"/>
    </source>
</evidence>
<evidence type="ECO:0000256" key="7">
    <source>
        <dbReference type="ARBA" id="ARBA00034754"/>
    </source>
</evidence>
<evidence type="ECO:0000256" key="1">
    <source>
        <dbReference type="ARBA" id="ARBA00012417"/>
    </source>
</evidence>
<dbReference type="GO" id="GO:0003887">
    <property type="term" value="F:DNA-directed DNA polymerase activity"/>
    <property type="evidence" value="ECO:0007669"/>
    <property type="project" value="UniProtKB-KW"/>
</dbReference>
<name>A0AA43RIN0_9ACTN</name>
<keyword evidence="4 11" id="KW-0548">Nucleotidyltransferase</keyword>
<evidence type="ECO:0000256" key="3">
    <source>
        <dbReference type="ARBA" id="ARBA00022679"/>
    </source>
</evidence>
<evidence type="ECO:0000256" key="4">
    <source>
        <dbReference type="ARBA" id="ARBA00022695"/>
    </source>
</evidence>
<organism evidence="11 12">
    <name type="scientific">Phoenicibacter congonensis</name>
    <dbReference type="NCBI Taxonomy" id="1944646"/>
    <lineage>
        <taxon>Bacteria</taxon>
        <taxon>Bacillati</taxon>
        <taxon>Actinomycetota</taxon>
        <taxon>Coriobacteriia</taxon>
        <taxon>Eggerthellales</taxon>
        <taxon>Eggerthellaceae</taxon>
        <taxon>Phoenicibacter</taxon>
    </lineage>
</organism>
<evidence type="ECO:0000259" key="9">
    <source>
        <dbReference type="Pfam" id="PF06144"/>
    </source>
</evidence>
<evidence type="ECO:0000313" key="12">
    <source>
        <dbReference type="Proteomes" id="UP001168575"/>
    </source>
</evidence>
<dbReference type="SUPFAM" id="SSF48019">
    <property type="entry name" value="post-AAA+ oligomerization domain-like"/>
    <property type="match status" value="1"/>
</dbReference>
<evidence type="ECO:0000256" key="6">
    <source>
        <dbReference type="ARBA" id="ARBA00022932"/>
    </source>
</evidence>
<dbReference type="EMBL" id="JAUMVS010000025">
    <property type="protein sequence ID" value="MDO4841546.1"/>
    <property type="molecule type" value="Genomic_DNA"/>
</dbReference>
<keyword evidence="3 11" id="KW-0808">Transferase</keyword>
<dbReference type="EC" id="2.7.7.7" evidence="1"/>
<dbReference type="PANTHER" id="PTHR34388:SF1">
    <property type="entry name" value="DNA POLYMERASE III SUBUNIT DELTA"/>
    <property type="match status" value="1"/>
</dbReference>
<dbReference type="Gene3D" id="3.40.50.300">
    <property type="entry name" value="P-loop containing nucleotide triphosphate hydrolases"/>
    <property type="match status" value="1"/>
</dbReference>
<dbReference type="InterPro" id="IPR005790">
    <property type="entry name" value="DNA_polIII_delta"/>
</dbReference>
<dbReference type="GO" id="GO:0009360">
    <property type="term" value="C:DNA polymerase III complex"/>
    <property type="evidence" value="ECO:0007669"/>
    <property type="project" value="InterPro"/>
</dbReference>
<evidence type="ECO:0000256" key="2">
    <source>
        <dbReference type="ARBA" id="ARBA00017703"/>
    </source>
</evidence>
<dbReference type="InterPro" id="IPR048466">
    <property type="entry name" value="DNA_pol3_delta-like_C"/>
</dbReference>
<evidence type="ECO:0000256" key="8">
    <source>
        <dbReference type="ARBA" id="ARBA00049244"/>
    </source>
</evidence>
<evidence type="ECO:0000259" key="10">
    <source>
        <dbReference type="Pfam" id="PF21694"/>
    </source>
</evidence>
<dbReference type="GO" id="GO:0003677">
    <property type="term" value="F:DNA binding"/>
    <property type="evidence" value="ECO:0007669"/>
    <property type="project" value="InterPro"/>
</dbReference>
<proteinExistence type="inferred from homology"/>
<dbReference type="InterPro" id="IPR010372">
    <property type="entry name" value="DNA_pol3_delta_N"/>
</dbReference>
<dbReference type="InterPro" id="IPR008921">
    <property type="entry name" value="DNA_pol3_clamp-load_cplx_C"/>
</dbReference>
<dbReference type="GO" id="GO:0006261">
    <property type="term" value="P:DNA-templated DNA replication"/>
    <property type="evidence" value="ECO:0007669"/>
    <property type="project" value="TreeGrafter"/>
</dbReference>
<protein>
    <recommendedName>
        <fullName evidence="2">DNA polymerase III subunit delta</fullName>
        <ecNumber evidence="1">2.7.7.7</ecNumber>
    </recommendedName>
</protein>
<dbReference type="Gene3D" id="1.20.272.10">
    <property type="match status" value="1"/>
</dbReference>
<dbReference type="PANTHER" id="PTHR34388">
    <property type="entry name" value="DNA POLYMERASE III SUBUNIT DELTA"/>
    <property type="match status" value="1"/>
</dbReference>
<keyword evidence="6" id="KW-0239">DNA-directed DNA polymerase</keyword>
<comment type="catalytic activity">
    <reaction evidence="8">
        <text>DNA(n) + a 2'-deoxyribonucleoside 5'-triphosphate = DNA(n+1) + diphosphate</text>
        <dbReference type="Rhea" id="RHEA:22508"/>
        <dbReference type="Rhea" id="RHEA-COMP:17339"/>
        <dbReference type="Rhea" id="RHEA-COMP:17340"/>
        <dbReference type="ChEBI" id="CHEBI:33019"/>
        <dbReference type="ChEBI" id="CHEBI:61560"/>
        <dbReference type="ChEBI" id="CHEBI:173112"/>
        <dbReference type="EC" id="2.7.7.7"/>
    </reaction>
</comment>